<dbReference type="InterPro" id="IPR050276">
    <property type="entry name" value="MshD_Acetyltransferase"/>
</dbReference>
<keyword evidence="3 4" id="KW-0012">Acyltransferase</keyword>
<feature type="binding site" evidence="4">
    <location>
        <begin position="304"/>
        <end position="309"/>
    </location>
    <ligand>
        <name>acetyl-CoA</name>
        <dbReference type="ChEBI" id="CHEBI:57288"/>
        <label>2</label>
    </ligand>
</feature>
<dbReference type="NCBIfam" id="TIGR03448">
    <property type="entry name" value="mycothiol_MshD"/>
    <property type="match status" value="1"/>
</dbReference>
<comment type="similarity">
    <text evidence="4">Belongs to the acetyltransferase family. MshD subfamily.</text>
</comment>
<dbReference type="PIRSF" id="PIRSF021524">
    <property type="entry name" value="MSH_acetyltransferase"/>
    <property type="match status" value="1"/>
</dbReference>
<dbReference type="InterPro" id="IPR016181">
    <property type="entry name" value="Acyl_CoA_acyltransferase"/>
</dbReference>
<accession>A0A173LI67</accession>
<feature type="binding site" evidence="4">
    <location>
        <position position="48"/>
    </location>
    <ligand>
        <name>1D-myo-inositol 2-(L-cysteinylamino)-2-deoxy-alpha-D-glucopyranoside</name>
        <dbReference type="ChEBI" id="CHEBI:58887"/>
    </ligand>
</feature>
<evidence type="ECO:0000256" key="5">
    <source>
        <dbReference type="SAM" id="MobiDB-lite"/>
    </source>
</evidence>
<dbReference type="PANTHER" id="PTHR43617">
    <property type="entry name" value="L-AMINO ACID N-ACETYLTRANSFERASE"/>
    <property type="match status" value="1"/>
</dbReference>
<feature type="domain" description="N-acetyltransferase" evidence="6">
    <location>
        <begin position="17"/>
        <end position="178"/>
    </location>
</feature>
<feature type="domain" description="N-acetyltransferase" evidence="6">
    <location>
        <begin position="172"/>
        <end position="330"/>
    </location>
</feature>
<dbReference type="EC" id="2.3.1.189" evidence="4"/>
<comment type="subunit">
    <text evidence="4">Monomer.</text>
</comment>
<dbReference type="InterPro" id="IPR000182">
    <property type="entry name" value="GNAT_dom"/>
</dbReference>
<proteinExistence type="inferred from homology"/>
<dbReference type="CDD" id="cd04301">
    <property type="entry name" value="NAT_SF"/>
    <property type="match status" value="2"/>
</dbReference>
<feature type="region of interest" description="Disordered" evidence="5">
    <location>
        <begin position="1"/>
        <end position="21"/>
    </location>
</feature>
<dbReference type="PANTHER" id="PTHR43617:SF31">
    <property type="entry name" value="MYCOTHIOL ACETYLTRANSFERASE"/>
    <property type="match status" value="1"/>
</dbReference>
<feature type="binding site" evidence="4">
    <location>
        <position position="206"/>
    </location>
    <ligand>
        <name>1D-myo-inositol 2-(L-cysteinylamino)-2-deoxy-alpha-D-glucopyranoside</name>
        <dbReference type="ChEBI" id="CHEBI:58887"/>
    </ligand>
</feature>
<dbReference type="EMBL" id="CP015961">
    <property type="protein sequence ID" value="ANI91593.1"/>
    <property type="molecule type" value="Genomic_DNA"/>
</dbReference>
<keyword evidence="2 4" id="KW-0677">Repeat</keyword>
<evidence type="ECO:0000313" key="8">
    <source>
        <dbReference type="Proteomes" id="UP000186104"/>
    </source>
</evidence>
<comment type="catalytic activity">
    <reaction evidence="4">
        <text>1D-myo-inositol 2-(L-cysteinylamino)-2-deoxy-alpha-D-glucopyranoside + acetyl-CoA = mycothiol + CoA + H(+)</text>
        <dbReference type="Rhea" id="RHEA:26172"/>
        <dbReference type="ChEBI" id="CHEBI:15378"/>
        <dbReference type="ChEBI" id="CHEBI:16768"/>
        <dbReference type="ChEBI" id="CHEBI:57287"/>
        <dbReference type="ChEBI" id="CHEBI:57288"/>
        <dbReference type="ChEBI" id="CHEBI:58887"/>
        <dbReference type="EC" id="2.3.1.189"/>
    </reaction>
</comment>
<dbReference type="AlphaFoldDB" id="A0A173LI67"/>
<evidence type="ECO:0000256" key="1">
    <source>
        <dbReference type="ARBA" id="ARBA00022679"/>
    </source>
</evidence>
<dbReference type="Proteomes" id="UP000186104">
    <property type="component" value="Chromosome"/>
</dbReference>
<organism evidence="7 8">
    <name type="scientific">Dietzia timorensis</name>
    <dbReference type="NCBI Taxonomy" id="499555"/>
    <lineage>
        <taxon>Bacteria</taxon>
        <taxon>Bacillati</taxon>
        <taxon>Actinomycetota</taxon>
        <taxon>Actinomycetes</taxon>
        <taxon>Mycobacteriales</taxon>
        <taxon>Dietziaceae</taxon>
        <taxon>Dietzia</taxon>
    </lineage>
</organism>
<dbReference type="Pfam" id="PF00583">
    <property type="entry name" value="Acetyltransf_1"/>
    <property type="match status" value="2"/>
</dbReference>
<feature type="binding site" evidence="4">
    <location>
        <begin position="265"/>
        <end position="267"/>
    </location>
    <ligand>
        <name>acetyl-CoA</name>
        <dbReference type="ChEBI" id="CHEBI:57288"/>
        <label>2</label>
    </ligand>
</feature>
<dbReference type="GO" id="GO:0035447">
    <property type="term" value="F:mycothiol synthase activity"/>
    <property type="evidence" value="ECO:0007669"/>
    <property type="project" value="UniProtKB-UniRule"/>
</dbReference>
<dbReference type="InterPro" id="IPR017813">
    <property type="entry name" value="Mycothiol_AcTrfase"/>
</dbReference>
<dbReference type="Gene3D" id="3.40.630.30">
    <property type="match status" value="1"/>
</dbReference>
<protein>
    <recommendedName>
        <fullName evidence="4">Mycothiol acetyltransferase</fullName>
        <shortName evidence="4">MSH acetyltransferase</shortName>
        <ecNumber evidence="4">2.3.1.189</ecNumber>
    </recommendedName>
    <alternativeName>
        <fullName evidence="4">Mycothiol synthase</fullName>
    </alternativeName>
</protein>
<keyword evidence="8" id="KW-1185">Reference proteome</keyword>
<feature type="compositionally biased region" description="Basic and acidic residues" evidence="5">
    <location>
        <begin position="1"/>
        <end position="13"/>
    </location>
</feature>
<evidence type="ECO:0000259" key="6">
    <source>
        <dbReference type="PROSITE" id="PS51186"/>
    </source>
</evidence>
<dbReference type="OrthoDB" id="3208058at2"/>
<dbReference type="RefSeq" id="WP_067476568.1">
    <property type="nucleotide sequence ID" value="NZ_CP015961.1"/>
</dbReference>
<evidence type="ECO:0000256" key="3">
    <source>
        <dbReference type="ARBA" id="ARBA00023315"/>
    </source>
</evidence>
<dbReference type="GO" id="GO:0008999">
    <property type="term" value="F:protein-N-terminal-alanine acetyltransferase activity"/>
    <property type="evidence" value="ECO:0007669"/>
    <property type="project" value="TreeGrafter"/>
</dbReference>
<keyword evidence="1 4" id="KW-0808">Transferase</keyword>
<evidence type="ECO:0000313" key="7">
    <source>
        <dbReference type="EMBL" id="ANI91593.1"/>
    </source>
</evidence>
<name>A0A173LI67_9ACTN</name>
<evidence type="ECO:0000256" key="2">
    <source>
        <dbReference type="ARBA" id="ARBA00022737"/>
    </source>
</evidence>
<evidence type="ECO:0000256" key="4">
    <source>
        <dbReference type="HAMAP-Rule" id="MF_01698"/>
    </source>
</evidence>
<feature type="binding site" evidence="4">
    <location>
        <begin position="272"/>
        <end position="278"/>
    </location>
    <ligand>
        <name>acetyl-CoA</name>
        <dbReference type="ChEBI" id="CHEBI:57288"/>
        <label>2</label>
    </ligand>
</feature>
<dbReference type="GO" id="GO:0010125">
    <property type="term" value="P:mycothiol biosynthetic process"/>
    <property type="evidence" value="ECO:0007669"/>
    <property type="project" value="UniProtKB-UniRule"/>
</dbReference>
<feature type="binding site" evidence="4">
    <location>
        <position position="261"/>
    </location>
    <ligand>
        <name>1D-myo-inositol 2-(L-cysteinylamino)-2-deoxy-alpha-D-glucopyranoside</name>
        <dbReference type="ChEBI" id="CHEBI:58887"/>
    </ligand>
</feature>
<dbReference type="SUPFAM" id="SSF55729">
    <property type="entry name" value="Acyl-CoA N-acyltransferases (Nat)"/>
    <property type="match status" value="1"/>
</dbReference>
<feature type="binding site" evidence="4">
    <location>
        <position position="248"/>
    </location>
    <ligand>
        <name>1D-myo-inositol 2-(L-cysteinylamino)-2-deoxy-alpha-D-glucopyranoside</name>
        <dbReference type="ChEBI" id="CHEBI:58887"/>
    </ligand>
</feature>
<reference evidence="7 8" key="1">
    <citation type="submission" date="2016-06" db="EMBL/GenBank/DDBJ databases">
        <title>Complete genome sequence of a saline-alkali tolerant type strain Dietzia timorensis ID05-A0528T.</title>
        <authorList>
            <person name="Wu X."/>
        </authorList>
    </citation>
    <scope>NUCLEOTIDE SEQUENCE [LARGE SCALE GENOMIC DNA]</scope>
    <source>
        <strain evidence="7 8">ID05-A0528</strain>
    </source>
</reference>
<feature type="binding site" evidence="4">
    <location>
        <position position="299"/>
    </location>
    <ligand>
        <name>1D-myo-inositol 2-(L-cysteinylamino)-2-deoxy-alpha-D-glucopyranoside</name>
        <dbReference type="ChEBI" id="CHEBI:58887"/>
    </ligand>
</feature>
<gene>
    <name evidence="4" type="primary">mshD</name>
    <name evidence="7" type="ORF">BJL86_0792</name>
</gene>
<dbReference type="HAMAP" id="MF_01698">
    <property type="entry name" value="MshD"/>
    <property type="match status" value="1"/>
</dbReference>
<sequence length="330" mass="35270">MASSTDPDRHPQDLEITEVNSLDPSRVGEVRRIAAEAEASDGVAPLGEQPMLALERPAPGVAHVLALYDGGLAGYAQAADSDDGQVVEFVVAPGFRGRGIATALVDWMLRRHPRMTFWAHGDRPEAAAIAASHSMGKVRELLVMTRKRGEAPDVSAFGANPGGVAPEGREDVEVLDLNEAYSRYGADAVDSAVLRVNNAAFDWHPEQGGWSLETLRERMGVEWFDPAGFFVALEPGEPLRLLGFHWTKNVPVAAGEPPLGEVYVVGVDPSAQGRGLGQLLTAVGIAYLEGLGIDEIELYVEGDNASALRAYEKLGFHTTKSDVMYGTDGA</sequence>
<dbReference type="PROSITE" id="PS51186">
    <property type="entry name" value="GNAT"/>
    <property type="match status" value="2"/>
</dbReference>
<comment type="caution">
    <text evidence="4">Lacks conserved residue(s) required for the propagation of feature annotation.</text>
</comment>
<comment type="function">
    <text evidence="4">Catalyzes the transfer of acetyl from acetyl-CoA to desacetylmycothiol (Cys-GlcN-Ins) to form mycothiol.</text>
</comment>
<dbReference type="STRING" id="499555.BJL86_0792"/>
<dbReference type="KEGG" id="dtm:BJL86_0792"/>